<reference evidence="10" key="2">
    <citation type="submission" date="2025-09" db="UniProtKB">
        <authorList>
            <consortium name="Ensembl"/>
        </authorList>
    </citation>
    <scope>IDENTIFICATION</scope>
</reference>
<keyword evidence="11" id="KW-1185">Reference proteome</keyword>
<dbReference type="GO" id="GO:0031647">
    <property type="term" value="P:regulation of protein stability"/>
    <property type="evidence" value="ECO:0007669"/>
    <property type="project" value="UniProtKB-ARBA"/>
</dbReference>
<evidence type="ECO:0000256" key="6">
    <source>
        <dbReference type="ARBA" id="ARBA00022927"/>
    </source>
</evidence>
<reference evidence="10" key="1">
    <citation type="submission" date="2025-08" db="UniProtKB">
        <authorList>
            <consortium name="Ensembl"/>
        </authorList>
    </citation>
    <scope>IDENTIFICATION</scope>
</reference>
<dbReference type="GO" id="GO:0051603">
    <property type="term" value="P:proteolysis involved in protein catabolic process"/>
    <property type="evidence" value="ECO:0007669"/>
    <property type="project" value="UniProtKB-ARBA"/>
</dbReference>
<dbReference type="PANTHER" id="PTHR15397">
    <property type="entry name" value="SODIUM-GLUCOSE COTRANSPORTER REGULATORY PROTEIN -RELATED"/>
    <property type="match status" value="1"/>
</dbReference>
<dbReference type="GO" id="GO:0015031">
    <property type="term" value="P:protein transport"/>
    <property type="evidence" value="ECO:0007669"/>
    <property type="project" value="UniProtKB-KW"/>
</dbReference>
<evidence type="ECO:0000259" key="9">
    <source>
        <dbReference type="PROSITE" id="PS50053"/>
    </source>
</evidence>
<feature type="compositionally biased region" description="Low complexity" evidence="7">
    <location>
        <begin position="857"/>
        <end position="875"/>
    </location>
</feature>
<dbReference type="SMART" id="SM00165">
    <property type="entry name" value="UBA"/>
    <property type="match status" value="1"/>
</dbReference>
<dbReference type="PANTHER" id="PTHR15397:SF3">
    <property type="entry name" value="DNA DAMAGE INDUCIBLE 1 HOMOLOG 2"/>
    <property type="match status" value="1"/>
</dbReference>
<dbReference type="InterPro" id="IPR015940">
    <property type="entry name" value="UBA"/>
</dbReference>
<keyword evidence="5" id="KW-0378">Hydrolase</keyword>
<evidence type="ECO:0000259" key="8">
    <source>
        <dbReference type="PROSITE" id="PS50030"/>
    </source>
</evidence>
<dbReference type="SUPFAM" id="SSF54236">
    <property type="entry name" value="Ubiquitin-like"/>
    <property type="match status" value="1"/>
</dbReference>
<feature type="domain" description="UBA" evidence="8">
    <location>
        <begin position="966"/>
        <end position="1006"/>
    </location>
</feature>
<name>A0A8C2UXP3_CHILA</name>
<dbReference type="GeneTree" id="ENSGT00390000005744"/>
<dbReference type="FunFam" id="2.40.70.10:FF:000005">
    <property type="entry name" value="DNA damage inducible 1 homolog 2"/>
    <property type="match status" value="1"/>
</dbReference>
<feature type="compositionally biased region" description="Low complexity" evidence="7">
    <location>
        <begin position="400"/>
        <end position="412"/>
    </location>
</feature>
<dbReference type="InterPro" id="IPR021109">
    <property type="entry name" value="Peptidase_aspartic_dom_sf"/>
</dbReference>
<dbReference type="PROSITE" id="PS50053">
    <property type="entry name" value="UBIQUITIN_2"/>
    <property type="match status" value="1"/>
</dbReference>
<dbReference type="SUPFAM" id="SSF50630">
    <property type="entry name" value="Acid proteases"/>
    <property type="match status" value="1"/>
</dbReference>
<feature type="domain" description="Ubiquitin-like" evidence="9">
    <location>
        <begin position="1"/>
        <end position="81"/>
    </location>
</feature>
<comment type="similarity">
    <text evidence="1">Belongs to the DDI1 family.</text>
</comment>
<feature type="compositionally biased region" description="Basic and acidic residues" evidence="7">
    <location>
        <begin position="389"/>
        <end position="399"/>
    </location>
</feature>
<feature type="compositionally biased region" description="Polar residues" evidence="7">
    <location>
        <begin position="103"/>
        <end position="120"/>
    </location>
</feature>
<dbReference type="CDD" id="cd05479">
    <property type="entry name" value="RP_DDI"/>
    <property type="match status" value="1"/>
</dbReference>
<dbReference type="InterPro" id="IPR057273">
    <property type="entry name" value="Ddi1/2_HDD"/>
</dbReference>
<evidence type="ECO:0000256" key="3">
    <source>
        <dbReference type="ARBA" id="ARBA00022670"/>
    </source>
</evidence>
<evidence type="ECO:0000256" key="2">
    <source>
        <dbReference type="ARBA" id="ARBA00022448"/>
    </source>
</evidence>
<evidence type="ECO:0000256" key="7">
    <source>
        <dbReference type="SAM" id="MobiDB-lite"/>
    </source>
</evidence>
<dbReference type="GO" id="GO:0097752">
    <property type="term" value="P:regulation of DNA stability"/>
    <property type="evidence" value="ECO:0007669"/>
    <property type="project" value="UniProtKB-ARBA"/>
</dbReference>
<dbReference type="InterPro" id="IPR000626">
    <property type="entry name" value="Ubiquitin-like_dom"/>
</dbReference>
<dbReference type="Pfam" id="PF09668">
    <property type="entry name" value="Asp_protease"/>
    <property type="match status" value="1"/>
</dbReference>
<feature type="compositionally biased region" description="Polar residues" evidence="7">
    <location>
        <begin position="789"/>
        <end position="799"/>
    </location>
</feature>
<dbReference type="CDD" id="cd01796">
    <property type="entry name" value="Ubl_Ddi1_like"/>
    <property type="match status" value="1"/>
</dbReference>
<accession>A0A8C2UXP3</accession>
<feature type="region of interest" description="Disordered" evidence="7">
    <location>
        <begin position="566"/>
        <end position="611"/>
    </location>
</feature>
<sequence length="1012" mass="108689">MLLTVYCVRRDLSEVTFSLQVDADFELHNFRALCELESGIPAAESQLVHAERPLTDNHRSLASYGLKDGDVVILRQKENADPRPAVQFPNLPRIDFSSIAVPGTSSPRQRPAASVQQLHSSPGEIASSPQGLDNPALLRDMLLANPHELSLLKERNPPLAEALLSGDLERFSRVLVEQQQDRARREQERIRLFSADPFDLEAQAKIEEDIRQQNIEENMTIAMEEAPESFGQVVMLYINCKVNGHPVKAFVDSGAQMTIMSQACAERCNIMRLVDRRWAGIAKGVGTQKIIGRVHLAQVQIEGDFLACSFSILEEQPMDMLLGLDMLKRHQCSIDLKKNVLVIGTTGSQTAFLPEGELPECARLAYGAGREDVRPEEIADRELAEAIQKSAEEAEKSGKESTSLGMSSSPTSDGFTHPAHCSGPSPGVGSPPSLARSASASVCPTKPSDPDSIEPQAVKALKASSEFQMNSKKKELLPLQDLSDHAFSADESPAMPLHNSSEEAVMRDNLEKSAERSTQGLKFYLHTRQEANLSVTTTKMHEPLMLVDKKGWHPENQSLHQLKGLQQHTEPGSKQHEVQQDAPQDQGQLCDPGDLQLPEERQQGQQKSVDLKAAMTGDGLQQNACLPGTEKSFPPPGCFGCSNAEMLMEIDVVEQSLVAVLDSAGRQIAAVENAGASGLPSENPLMEVETSKCSRASGSANNPISTQALQLPESNVEMSGTNNEHGENLPSLSLCGSCQPSVEAAEEPCSSVTAALKELHELLISSSKPASENTPEGSCQSETVPEGQTGVTESQTQNECLPHRDPCPQGCCHLATCVSVKTESVGGAPGARTEDAGSTGFQGPGDGPSADKEGAPTSRESVSGSGSVTVTSAKSSNQLPCTIGVEISPRLQAGEQDAVDQIPEQTQSSPSSFILVKDWGHGVQNPGIDRPETRENACPDAAWPFLELEPPTSHPLSSPSLLSPLIFPATDIDRILRAGFTLQEALGALHRVGGNADLALLVLLAKNIVVPT</sequence>
<dbReference type="GO" id="GO:0072711">
    <property type="term" value="P:cellular response to hydroxyurea"/>
    <property type="evidence" value="ECO:0007669"/>
    <property type="project" value="UniProtKB-ARBA"/>
</dbReference>
<evidence type="ECO:0000256" key="4">
    <source>
        <dbReference type="ARBA" id="ARBA00022750"/>
    </source>
</evidence>
<feature type="compositionally biased region" description="Low complexity" evidence="7">
    <location>
        <begin position="422"/>
        <end position="441"/>
    </location>
</feature>
<dbReference type="Ensembl" id="ENSCLAT00000005298.1">
    <property type="protein sequence ID" value="ENSCLAP00000005202.1"/>
    <property type="gene ID" value="ENSCLAG00000003693.1"/>
</dbReference>
<dbReference type="FunFam" id="3.10.20.90:FF:000107">
    <property type="entry name" value="protein DDI1 homolog 2 isoform X1"/>
    <property type="match status" value="1"/>
</dbReference>
<keyword evidence="4" id="KW-0064">Aspartyl protease</keyword>
<keyword evidence="2" id="KW-0813">Transport</keyword>
<keyword evidence="3" id="KW-0645">Protease</keyword>
<dbReference type="InterPro" id="IPR019103">
    <property type="entry name" value="Peptidase_aspartic_DDI1-type"/>
</dbReference>
<evidence type="ECO:0008006" key="12">
    <source>
        <dbReference type="Google" id="ProtNLM"/>
    </source>
</evidence>
<dbReference type="Proteomes" id="UP000694398">
    <property type="component" value="Unassembled WGS sequence"/>
</dbReference>
<dbReference type="Pfam" id="PF24669">
    <property type="entry name" value="Ddi2_HDD"/>
    <property type="match status" value="1"/>
</dbReference>
<evidence type="ECO:0000313" key="11">
    <source>
        <dbReference type="Proteomes" id="UP000694398"/>
    </source>
</evidence>
<feature type="region of interest" description="Disordered" evidence="7">
    <location>
        <begin position="99"/>
        <end position="130"/>
    </location>
</feature>
<feature type="region of interest" description="Disordered" evidence="7">
    <location>
        <begin position="389"/>
        <end position="453"/>
    </location>
</feature>
<dbReference type="GO" id="GO:0004190">
    <property type="term" value="F:aspartic-type endopeptidase activity"/>
    <property type="evidence" value="ECO:0007669"/>
    <property type="project" value="UniProtKB-KW"/>
</dbReference>
<dbReference type="Pfam" id="PF00240">
    <property type="entry name" value="ubiquitin"/>
    <property type="match status" value="1"/>
</dbReference>
<dbReference type="Gene3D" id="2.40.70.10">
    <property type="entry name" value="Acid Proteases"/>
    <property type="match status" value="1"/>
</dbReference>
<protein>
    <recommendedName>
        <fullName evidence="12">Regulatory solute carrier protein family 1 member 1</fullName>
    </recommendedName>
</protein>
<proteinExistence type="inferred from homology"/>
<keyword evidence="6" id="KW-0653">Protein transport</keyword>
<organism evidence="10 11">
    <name type="scientific">Chinchilla lanigera</name>
    <name type="common">Long-tailed chinchilla</name>
    <name type="synonym">Chinchilla villidera</name>
    <dbReference type="NCBI Taxonomy" id="34839"/>
    <lineage>
        <taxon>Eukaryota</taxon>
        <taxon>Metazoa</taxon>
        <taxon>Chordata</taxon>
        <taxon>Craniata</taxon>
        <taxon>Vertebrata</taxon>
        <taxon>Euteleostomi</taxon>
        <taxon>Mammalia</taxon>
        <taxon>Eutheria</taxon>
        <taxon>Euarchontoglires</taxon>
        <taxon>Glires</taxon>
        <taxon>Rodentia</taxon>
        <taxon>Hystricomorpha</taxon>
        <taxon>Chinchillidae</taxon>
        <taxon>Chinchilla</taxon>
    </lineage>
</organism>
<evidence type="ECO:0000256" key="1">
    <source>
        <dbReference type="ARBA" id="ARBA00009136"/>
    </source>
</evidence>
<gene>
    <name evidence="10" type="primary">Ddi2</name>
</gene>
<dbReference type="Gene3D" id="3.10.20.90">
    <property type="entry name" value="Phosphatidylinositol 3-kinase Catalytic Subunit, Chain A, domain 1"/>
    <property type="match status" value="1"/>
</dbReference>
<feature type="compositionally biased region" description="Polar residues" evidence="7">
    <location>
        <begin position="767"/>
        <end position="783"/>
    </location>
</feature>
<dbReference type="InterPro" id="IPR029071">
    <property type="entry name" value="Ubiquitin-like_domsf"/>
</dbReference>
<dbReference type="InterPro" id="IPR033882">
    <property type="entry name" value="DDI1_N"/>
</dbReference>
<evidence type="ECO:0000256" key="5">
    <source>
        <dbReference type="ARBA" id="ARBA00022801"/>
    </source>
</evidence>
<dbReference type="AlphaFoldDB" id="A0A8C2UXP3"/>
<evidence type="ECO:0000313" key="10">
    <source>
        <dbReference type="Ensembl" id="ENSCLAP00000005202.1"/>
    </source>
</evidence>
<feature type="region of interest" description="Disordered" evidence="7">
    <location>
        <begin position="767"/>
        <end position="800"/>
    </location>
</feature>
<dbReference type="PROSITE" id="PS50030">
    <property type="entry name" value="UBA"/>
    <property type="match status" value="1"/>
</dbReference>
<feature type="region of interest" description="Disordered" evidence="7">
    <location>
        <begin position="824"/>
        <end position="875"/>
    </location>
</feature>